<keyword evidence="4" id="KW-0732">Signal</keyword>
<dbReference type="InterPro" id="IPR038440">
    <property type="entry name" value="FimV_C_sf"/>
</dbReference>
<dbReference type="InterPro" id="IPR020012">
    <property type="entry name" value="LysM_FimV"/>
</dbReference>
<evidence type="ECO:0000256" key="4">
    <source>
        <dbReference type="SAM" id="SignalP"/>
    </source>
</evidence>
<feature type="signal peptide" evidence="4">
    <location>
        <begin position="1"/>
        <end position="22"/>
    </location>
</feature>
<keyword evidence="1" id="KW-0175">Coiled coil</keyword>
<dbReference type="InterPro" id="IPR020011">
    <property type="entry name" value="FimV_C"/>
</dbReference>
<feature type="chain" id="PRO_5005505375" evidence="4">
    <location>
        <begin position="23"/>
        <end position="786"/>
    </location>
</feature>
<dbReference type="InterPro" id="IPR057840">
    <property type="entry name" value="FimV_N"/>
</dbReference>
<dbReference type="OrthoDB" id="5298707at2"/>
<feature type="transmembrane region" description="Helical" evidence="3">
    <location>
        <begin position="412"/>
        <end position="432"/>
    </location>
</feature>
<keyword evidence="3" id="KW-1133">Transmembrane helix</keyword>
<dbReference type="NCBIfam" id="TIGR03504">
    <property type="entry name" value="FimV_Cterm"/>
    <property type="match status" value="1"/>
</dbReference>
<gene>
    <name evidence="6" type="ORF">Ga0061065_103242</name>
</gene>
<dbReference type="Proteomes" id="UP000182769">
    <property type="component" value="Unassembled WGS sequence"/>
</dbReference>
<reference evidence="7" key="1">
    <citation type="submission" date="2015-08" db="EMBL/GenBank/DDBJ databases">
        <authorList>
            <person name="Varghese N."/>
        </authorList>
    </citation>
    <scope>NUCLEOTIDE SEQUENCE [LARGE SCALE GENOMIC DNA]</scope>
    <source>
        <strain evidence="7">JCM 18476</strain>
    </source>
</reference>
<feature type="domain" description="FimV N-terminal" evidence="5">
    <location>
        <begin position="23"/>
        <end position="127"/>
    </location>
</feature>
<keyword evidence="3" id="KW-0472">Membrane</keyword>
<dbReference type="STRING" id="1137284.GCA_001418205_01241"/>
<dbReference type="Pfam" id="PF25800">
    <property type="entry name" value="FimV_N"/>
    <property type="match status" value="1"/>
</dbReference>
<dbReference type="AlphaFoldDB" id="A0A0K6IJY1"/>
<protein>
    <submittedName>
        <fullName evidence="6">FimV N-terminal domain</fullName>
    </submittedName>
</protein>
<evidence type="ECO:0000313" key="6">
    <source>
        <dbReference type="EMBL" id="CUB03391.1"/>
    </source>
</evidence>
<organism evidence="6 7">
    <name type="scientific">Marinomonas fungiae</name>
    <dbReference type="NCBI Taxonomy" id="1137284"/>
    <lineage>
        <taxon>Bacteria</taxon>
        <taxon>Pseudomonadati</taxon>
        <taxon>Pseudomonadota</taxon>
        <taxon>Gammaproteobacteria</taxon>
        <taxon>Oceanospirillales</taxon>
        <taxon>Oceanospirillaceae</taxon>
        <taxon>Marinomonas</taxon>
    </lineage>
</organism>
<evidence type="ECO:0000313" key="7">
    <source>
        <dbReference type="Proteomes" id="UP000182769"/>
    </source>
</evidence>
<dbReference type="EMBL" id="CYHG01000003">
    <property type="protein sequence ID" value="CUB03391.1"/>
    <property type="molecule type" value="Genomic_DNA"/>
</dbReference>
<keyword evidence="7" id="KW-1185">Reference proteome</keyword>
<name>A0A0K6IJY1_9GAMM</name>
<dbReference type="RefSeq" id="WP_055462349.1">
    <property type="nucleotide sequence ID" value="NZ_CYHG01000003.1"/>
</dbReference>
<dbReference type="NCBIfam" id="TIGR03505">
    <property type="entry name" value="FimV_core"/>
    <property type="match status" value="1"/>
</dbReference>
<proteinExistence type="predicted"/>
<evidence type="ECO:0000259" key="5">
    <source>
        <dbReference type="Pfam" id="PF25800"/>
    </source>
</evidence>
<sequence>MLKKTLISLAVSSALYMSHVNALELGELTSRSQFDEPYRGRIQLTDAEGLVPNDISIRLGSESEFRQAGVMLSSVLSQLSFLVVRENGQLAVQVQSQQPLKVDQLNFVLAAQWPNGQVVREYRAPLNQSALVEKAQPEVVQSVTPPSPDSSNQVFREQALQADKMASRGELRVNKGNTLWAIAGSNRTNNQLTIYQTMMAIQALNKEAFYANNINLLREGAVLRLPTKEQIALFNRATSEQEFERQHAAWMALKQAGKIDDVVSQEQMNTQAQSNAKPAPKTATGDKLMLASGQNVLPEKNASSNEADTQRISQLESELSATNELLDKETREKAELNDKLSELNEQLATLERLISLKDQQMAELQRQFTSAQQAMQEQKNTVDQLLEADQLRREQQAAEEESWSNKIFGNPIVLSVTGVVLLLLGLLIGMLIKRSGRNKAGKEKSGSGADEFDLAPVAAAAAVPAAAAVAAESSFESTSFSEEVEEPIEEEDPFAFDFEVDVPEEESFDGFDASIASSEVTADESDAFAEFNVPELDDVAEENNFEDALGAEMDEFADDESSEESDDPFAEFEVEDTNLDAFDTPIEEEMTVEDPDDLLDAFGADAFTEDTLPEDTGFDLEETLGELDVVDDAPVENEPAQAEETADYSEEESFVNSLLTDAEDQADVDESSVFDAEPDAALADSIDEVLAEALEEDDFGGLEIPEFGEDQAAEDMEGAEDDDEEPIDFFDASGDEVATKLDLARAYMDMGDEEGARVILEDVINSGNQSQVAEASSMMERMFPSE</sequence>
<feature type="compositionally biased region" description="Acidic residues" evidence="2">
    <location>
        <begin position="644"/>
        <end position="653"/>
    </location>
</feature>
<accession>A0A0K6IJY1</accession>
<evidence type="ECO:0000256" key="1">
    <source>
        <dbReference type="SAM" id="Coils"/>
    </source>
</evidence>
<evidence type="ECO:0000256" key="2">
    <source>
        <dbReference type="SAM" id="MobiDB-lite"/>
    </source>
</evidence>
<feature type="coiled-coil region" evidence="1">
    <location>
        <begin position="305"/>
        <end position="401"/>
    </location>
</feature>
<keyword evidence="3" id="KW-0812">Transmembrane</keyword>
<feature type="region of interest" description="Disordered" evidence="2">
    <location>
        <begin position="627"/>
        <end position="655"/>
    </location>
</feature>
<evidence type="ECO:0000256" key="3">
    <source>
        <dbReference type="SAM" id="Phobius"/>
    </source>
</evidence>
<dbReference type="Gene3D" id="1.20.58.2200">
    <property type="match status" value="1"/>
</dbReference>